<sequence length="146" mass="16575">TIHWIKIYEINRINQVIREDDNIPDDFEWLLFGYKKPMQPSAVKTPSVRGTSANTINQAFIDVTGLDIKVNMAVFIRLFCRHYQKHQSKHNANIALLHSSTGLEHTLVNTQEEDASSQSYNILDDFNLALFDSGTGTYGNTDEISS</sequence>
<evidence type="ECO:0000313" key="1">
    <source>
        <dbReference type="WBParaSite" id="maker-PairedContig_682-snap-gene-0.2-mRNA-1"/>
    </source>
</evidence>
<protein>
    <submittedName>
        <fullName evidence="1">Uncharacterized protein</fullName>
    </submittedName>
</protein>
<reference evidence="1" key="1">
    <citation type="submission" date="2016-11" db="UniProtKB">
        <authorList>
            <consortium name="WormBaseParasite"/>
        </authorList>
    </citation>
    <scope>IDENTIFICATION</scope>
    <source>
        <strain evidence="1">pt0022</strain>
    </source>
</reference>
<name>A0A1I8EY41_WUCBA</name>
<proteinExistence type="predicted"/>
<dbReference type="AlphaFoldDB" id="A0A1I8EY41"/>
<accession>A0A1I8EY41</accession>
<dbReference type="WBParaSite" id="maker-PairedContig_682-snap-gene-0.2-mRNA-1">
    <property type="protein sequence ID" value="maker-PairedContig_682-snap-gene-0.2-mRNA-1"/>
    <property type="gene ID" value="maker-PairedContig_682-snap-gene-0.2"/>
</dbReference>
<organism evidence="1">
    <name type="scientific">Wuchereria bancrofti</name>
    <dbReference type="NCBI Taxonomy" id="6293"/>
    <lineage>
        <taxon>Eukaryota</taxon>
        <taxon>Metazoa</taxon>
        <taxon>Ecdysozoa</taxon>
        <taxon>Nematoda</taxon>
        <taxon>Chromadorea</taxon>
        <taxon>Rhabditida</taxon>
        <taxon>Spirurina</taxon>
        <taxon>Spiruromorpha</taxon>
        <taxon>Filarioidea</taxon>
        <taxon>Onchocercidae</taxon>
        <taxon>Wuchereria</taxon>
    </lineage>
</organism>